<keyword evidence="2" id="KW-1185">Reference proteome</keyword>
<dbReference type="AlphaFoldDB" id="A0A243WK94"/>
<evidence type="ECO:0000313" key="1">
    <source>
        <dbReference type="EMBL" id="OUJ76325.1"/>
    </source>
</evidence>
<name>A0A243WK94_9BACT</name>
<evidence type="ECO:0000313" key="2">
    <source>
        <dbReference type="Proteomes" id="UP000194873"/>
    </source>
</evidence>
<protein>
    <recommendedName>
        <fullName evidence="3">Roadblock/LAMTOR2 domain-containing protein</fullName>
    </recommendedName>
</protein>
<reference evidence="1 2" key="1">
    <citation type="submission" date="2017-01" db="EMBL/GenBank/DDBJ databases">
        <title>A new Hymenobacter.</title>
        <authorList>
            <person name="Liang Y."/>
            <person name="Feng F."/>
        </authorList>
    </citation>
    <scope>NUCLEOTIDE SEQUENCE [LARGE SCALE GENOMIC DNA]</scope>
    <source>
        <strain evidence="1">MIMBbqt21</strain>
    </source>
</reference>
<evidence type="ECO:0008006" key="3">
    <source>
        <dbReference type="Google" id="ProtNLM"/>
    </source>
</evidence>
<dbReference type="EMBL" id="MTSE01000001">
    <property type="protein sequence ID" value="OUJ76325.1"/>
    <property type="molecule type" value="Genomic_DNA"/>
</dbReference>
<proteinExistence type="predicted"/>
<dbReference type="Proteomes" id="UP000194873">
    <property type="component" value="Unassembled WGS sequence"/>
</dbReference>
<comment type="caution">
    <text evidence="1">The sequence shown here is derived from an EMBL/GenBank/DDBJ whole genome shotgun (WGS) entry which is preliminary data.</text>
</comment>
<gene>
    <name evidence="1" type="ORF">BXP70_01115</name>
</gene>
<sequence length="111" mass="12033">MLNGLPELVAAAVVDVASGRALATYTSAHEFNPNKVVGFNAEVVKQTYGLLQALALGDEQIEDILITLRNQLHLLRLLPDGEQLLYVVVDCRDTNLALARTVMQSSVQAES</sequence>
<accession>A0A243WK94</accession>
<dbReference type="OrthoDB" id="884810at2"/>
<dbReference type="RefSeq" id="WP_143436325.1">
    <property type="nucleotide sequence ID" value="NZ_MTSE01000001.1"/>
</dbReference>
<organism evidence="1 2">
    <name type="scientific">Hymenobacter crusticola</name>
    <dbReference type="NCBI Taxonomy" id="1770526"/>
    <lineage>
        <taxon>Bacteria</taxon>
        <taxon>Pseudomonadati</taxon>
        <taxon>Bacteroidota</taxon>
        <taxon>Cytophagia</taxon>
        <taxon>Cytophagales</taxon>
        <taxon>Hymenobacteraceae</taxon>
        <taxon>Hymenobacter</taxon>
    </lineage>
</organism>